<reference evidence="1 2" key="2">
    <citation type="journal article" date="2009" name="Proc. Natl. Acad. Sci. U.S.A.">
        <title>On the chimeric nature, thermophilic origin, and phylogenetic placement of the Thermotogales.</title>
        <authorList>
            <person name="Zhaxybayeva O."/>
            <person name="Swithers K.S."/>
            <person name="Lapierre P."/>
            <person name="Fournier G.P."/>
            <person name="Bickhart D.M."/>
            <person name="DeBoy R.T."/>
            <person name="Nelson K.E."/>
            <person name="Nesbo C.L."/>
            <person name="Doolittle W.F."/>
            <person name="Gogarten J.P."/>
            <person name="Noll K.M."/>
        </authorList>
    </citation>
    <scope>NUCLEOTIDE SEQUENCE [LARGE SCALE GENOMIC DNA]</scope>
    <source>
        <strain evidence="2">ATCC 35602 / DSM 5306 / Rt17-B1</strain>
    </source>
</reference>
<name>A7HLI5_FERNB</name>
<dbReference type="STRING" id="381764.Fnod_0918"/>
<keyword evidence="2" id="KW-1185">Reference proteome</keyword>
<dbReference type="EMBL" id="CP000771">
    <property type="protein sequence ID" value="ABS60768.1"/>
    <property type="molecule type" value="Genomic_DNA"/>
</dbReference>
<dbReference type="Pfam" id="PF18306">
    <property type="entry name" value="LDcluster4"/>
    <property type="match status" value="1"/>
</dbReference>
<accession>A7HLI5</accession>
<evidence type="ECO:0000313" key="2">
    <source>
        <dbReference type="Proteomes" id="UP000002415"/>
    </source>
</evidence>
<evidence type="ECO:0000313" key="1">
    <source>
        <dbReference type="EMBL" id="ABS60768.1"/>
    </source>
</evidence>
<dbReference type="InterPro" id="IPR052341">
    <property type="entry name" value="LOG_family_nucleotidases"/>
</dbReference>
<dbReference type="NCBIfam" id="TIGR00725">
    <property type="entry name" value="TIGR00725 family protein"/>
    <property type="match status" value="1"/>
</dbReference>
<dbReference type="Proteomes" id="UP000002415">
    <property type="component" value="Chromosome"/>
</dbReference>
<sequence length="181" mass="19830">MLNIRNTNKSIKVGVIGYSGSINESPVKELENICVKLGEELGKRYVVFTGGRDGVMELVCKGVANVNGFSVGVLPWEGSDSNEYNSLVISTGLDFQMRSFILVKSVDVVVSIGGEIGTAVEILATYANKKPVILLRGTGGWTDRISKVLIDDKYLDNRKMAPVYQAWSVEEVLDIIEKIQK</sequence>
<dbReference type="InterPro" id="IPR041164">
    <property type="entry name" value="LDcluster4"/>
</dbReference>
<organism evidence="1 2">
    <name type="scientific">Fervidobacterium nodosum (strain ATCC 35602 / DSM 5306 / Rt17-B1)</name>
    <dbReference type="NCBI Taxonomy" id="381764"/>
    <lineage>
        <taxon>Bacteria</taxon>
        <taxon>Thermotogati</taxon>
        <taxon>Thermotogota</taxon>
        <taxon>Thermotogae</taxon>
        <taxon>Thermotogales</taxon>
        <taxon>Fervidobacteriaceae</taxon>
        <taxon>Fervidobacterium</taxon>
    </lineage>
</organism>
<protein>
    <recommendedName>
        <fullName evidence="3">TIGR00725 family protein</fullName>
    </recommendedName>
</protein>
<dbReference type="AlphaFoldDB" id="A7HLI5"/>
<dbReference type="GO" id="GO:0005829">
    <property type="term" value="C:cytosol"/>
    <property type="evidence" value="ECO:0007669"/>
    <property type="project" value="TreeGrafter"/>
</dbReference>
<proteinExistence type="predicted"/>
<evidence type="ECO:0008006" key="3">
    <source>
        <dbReference type="Google" id="ProtNLM"/>
    </source>
</evidence>
<dbReference type="PANTHER" id="PTHR43393">
    <property type="entry name" value="CYTOKININ RIBOSIDE 5'-MONOPHOSPHATE PHOSPHORIBOHYDROLASE"/>
    <property type="match status" value="1"/>
</dbReference>
<dbReference type="PANTHER" id="PTHR43393:SF3">
    <property type="entry name" value="LYSINE DECARBOXYLASE-LIKE PROTEIN"/>
    <property type="match status" value="1"/>
</dbReference>
<dbReference type="SUPFAM" id="SSF102405">
    <property type="entry name" value="MCP/YpsA-like"/>
    <property type="match status" value="1"/>
</dbReference>
<dbReference type="HOGENOM" id="CLU_107614_0_0_0"/>
<dbReference type="OrthoDB" id="9794907at2"/>
<dbReference type="RefSeq" id="WP_011994083.1">
    <property type="nucleotide sequence ID" value="NC_009718.1"/>
</dbReference>
<reference evidence="1 2" key="1">
    <citation type="submission" date="2007-07" db="EMBL/GenBank/DDBJ databases">
        <title>Complete sequence of Fervidobacterium nodosum Rt17-B1.</title>
        <authorList>
            <consortium name="US DOE Joint Genome Institute"/>
            <person name="Copeland A."/>
            <person name="Lucas S."/>
            <person name="Lapidus A."/>
            <person name="Barry K."/>
            <person name="Glavina del Rio T."/>
            <person name="Dalin E."/>
            <person name="Tice H."/>
            <person name="Pitluck S."/>
            <person name="Saunders E."/>
            <person name="Brettin T."/>
            <person name="Bruce D."/>
            <person name="Detter J.C."/>
            <person name="Han C."/>
            <person name="Schmutz J."/>
            <person name="Larimer F."/>
            <person name="Land M."/>
            <person name="Hauser L."/>
            <person name="Kyrpides N."/>
            <person name="Mikhailova N."/>
            <person name="Nelson K."/>
            <person name="Gogarten J.P."/>
            <person name="Noll K."/>
            <person name="Richardson P."/>
        </authorList>
    </citation>
    <scope>NUCLEOTIDE SEQUENCE [LARGE SCALE GENOMIC DNA]</scope>
    <source>
        <strain evidence="2">ATCC 35602 / DSM 5306 / Rt17-B1</strain>
    </source>
</reference>
<dbReference type="KEGG" id="fno:Fnod_0918"/>
<dbReference type="Gene3D" id="3.40.50.450">
    <property type="match status" value="1"/>
</dbReference>
<dbReference type="eggNOG" id="COG1611">
    <property type="taxonomic scope" value="Bacteria"/>
</dbReference>
<dbReference type="InterPro" id="IPR005268">
    <property type="entry name" value="CHP00725"/>
</dbReference>
<gene>
    <name evidence="1" type="ordered locus">Fnod_0918</name>
</gene>